<reference evidence="2" key="1">
    <citation type="journal article" date="2020" name="mSystems">
        <title>Genome- and Community-Level Interaction Insights into Carbon Utilization and Element Cycling Functions of Hydrothermarchaeota in Hydrothermal Sediment.</title>
        <authorList>
            <person name="Zhou Z."/>
            <person name="Liu Y."/>
            <person name="Xu W."/>
            <person name="Pan J."/>
            <person name="Luo Z.H."/>
            <person name="Li M."/>
        </authorList>
    </citation>
    <scope>NUCLEOTIDE SEQUENCE [LARGE SCALE GENOMIC DNA]</scope>
    <source>
        <strain evidence="2">HyVt-74</strain>
    </source>
</reference>
<dbReference type="Gene3D" id="1.20.1640.10">
    <property type="entry name" value="Multidrug efflux transporter AcrB transmembrane domain"/>
    <property type="match status" value="2"/>
</dbReference>
<feature type="transmembrane region" description="Helical" evidence="1">
    <location>
        <begin position="437"/>
        <end position="459"/>
    </location>
</feature>
<dbReference type="GO" id="GO:0042910">
    <property type="term" value="F:xenobiotic transmembrane transporter activity"/>
    <property type="evidence" value="ECO:0007669"/>
    <property type="project" value="TreeGrafter"/>
</dbReference>
<dbReference type="InterPro" id="IPR027463">
    <property type="entry name" value="AcrB_DN_DC_subdom"/>
</dbReference>
<feature type="transmembrane region" description="Helical" evidence="1">
    <location>
        <begin position="21"/>
        <end position="40"/>
    </location>
</feature>
<keyword evidence="1" id="KW-1133">Transmembrane helix</keyword>
<feature type="transmembrane region" description="Helical" evidence="1">
    <location>
        <begin position="353"/>
        <end position="371"/>
    </location>
</feature>
<dbReference type="GO" id="GO:0005886">
    <property type="term" value="C:plasma membrane"/>
    <property type="evidence" value="ECO:0007669"/>
    <property type="project" value="TreeGrafter"/>
</dbReference>
<keyword evidence="1" id="KW-0812">Transmembrane</keyword>
<feature type="transmembrane region" description="Helical" evidence="1">
    <location>
        <begin position="480"/>
        <end position="498"/>
    </location>
</feature>
<comment type="caution">
    <text evidence="2">The sequence shown here is derived from an EMBL/GenBank/DDBJ whole genome shotgun (WGS) entry which is preliminary data.</text>
</comment>
<dbReference type="Pfam" id="PF00873">
    <property type="entry name" value="ACR_tran"/>
    <property type="match status" value="1"/>
</dbReference>
<name>A0A7C5HEW5_UNCW3</name>
<evidence type="ECO:0000313" key="2">
    <source>
        <dbReference type="EMBL" id="HHE05132.1"/>
    </source>
</evidence>
<gene>
    <name evidence="2" type="ORF">ENL19_03615</name>
</gene>
<dbReference type="PANTHER" id="PTHR32063">
    <property type="match status" value="1"/>
</dbReference>
<dbReference type="Proteomes" id="UP000886110">
    <property type="component" value="Unassembled WGS sequence"/>
</dbReference>
<evidence type="ECO:0000256" key="1">
    <source>
        <dbReference type="SAM" id="Phobius"/>
    </source>
</evidence>
<dbReference type="Gene3D" id="3.30.70.1430">
    <property type="entry name" value="Multidrug efflux transporter AcrB pore domain"/>
    <property type="match status" value="1"/>
</dbReference>
<dbReference type="Gene3D" id="3.30.70.1440">
    <property type="entry name" value="Multidrug efflux transporter AcrB pore domain"/>
    <property type="match status" value="1"/>
</dbReference>
<keyword evidence="1" id="KW-0472">Membrane</keyword>
<dbReference type="Gene3D" id="3.30.2090.10">
    <property type="entry name" value="Multidrug efflux transporter AcrB TolC docking domain, DN and DC subdomains"/>
    <property type="match status" value="1"/>
</dbReference>
<sequence>MSVYIPFLYFQGKLRIFYKQFALSSTFALLSSIFVAFTLIPSLSRKVYPEKGIVHIFYKNLLQKVLRWRWVILGITTILIIVSIFLFKDYVYKGEIFSFTAKNELYIYIKLPPGAERNETIKMTDRFEKEIKRSRGIKNFYTEIYRRSTYININFRQNAGTSPSILKEKLENLATNYANCRITILGMGPMFYTGSGRTGGYPEISIKGYDYYWLKILSKRVGKKLSENPRIRDIDLNFSWYGKQREYIISPSENLPILGFNPYSLLTNIGLYSYSTIEMKNRVIPVEVFRDSLIELGKIPHIRLTEGIETGDVSKITVEKSPSAIKRENQEYKMDIAYTFRGPWKMAYNFKKAFLHSIVLPEGFSIGPYSFKPSEKGIRKSTIVISVVLSLFLLMVILSSLYESFAKPLIILLTLPFSFIGIVFIYLFTGINFDSSAFVGVILFSGIAVNDGIVLIDHLSKGKKQTKDEIIERSSHRLRPIFMTSITTIMGLIPFLFLKSEGILLSKLSLSAIGGLIFSTVGSVILIPLLYYTFFRKKE</sequence>
<feature type="transmembrane region" description="Helical" evidence="1">
    <location>
        <begin position="383"/>
        <end position="402"/>
    </location>
</feature>
<dbReference type="InterPro" id="IPR001036">
    <property type="entry name" value="Acrflvin-R"/>
</dbReference>
<proteinExistence type="predicted"/>
<dbReference type="PANTHER" id="PTHR32063:SF0">
    <property type="entry name" value="SWARMING MOTILITY PROTEIN SWRC"/>
    <property type="match status" value="1"/>
</dbReference>
<dbReference type="SUPFAM" id="SSF82866">
    <property type="entry name" value="Multidrug efflux transporter AcrB transmembrane domain"/>
    <property type="match status" value="1"/>
</dbReference>
<feature type="transmembrane region" description="Helical" evidence="1">
    <location>
        <begin position="68"/>
        <end position="87"/>
    </location>
</feature>
<dbReference type="EMBL" id="DRTB01000273">
    <property type="protein sequence ID" value="HHE05132.1"/>
    <property type="molecule type" value="Genomic_DNA"/>
</dbReference>
<accession>A0A7C5HEW5</accession>
<feature type="transmembrane region" description="Helical" evidence="1">
    <location>
        <begin position="409"/>
        <end position="431"/>
    </location>
</feature>
<organism evidence="2">
    <name type="scientific">candidate division WOR-3 bacterium</name>
    <dbReference type="NCBI Taxonomy" id="2052148"/>
    <lineage>
        <taxon>Bacteria</taxon>
        <taxon>Bacteria division WOR-3</taxon>
    </lineage>
</organism>
<feature type="transmembrane region" description="Helical" evidence="1">
    <location>
        <begin position="510"/>
        <end position="534"/>
    </location>
</feature>
<dbReference type="AlphaFoldDB" id="A0A7C5HEW5"/>
<protein>
    <submittedName>
        <fullName evidence="2">Efflux RND transporter permease subunit</fullName>
    </submittedName>
</protein>